<dbReference type="Proteomes" id="UP000184436">
    <property type="component" value="Unassembled WGS sequence"/>
</dbReference>
<keyword evidence="2" id="KW-1185">Reference proteome</keyword>
<accession>A0A1M5C4L7</accession>
<protein>
    <submittedName>
        <fullName evidence="1">Uncharacterized protein</fullName>
    </submittedName>
</protein>
<name>A0A1M5C4L7_9BACE</name>
<gene>
    <name evidence="1" type="ORF">SAMN05444349_12235</name>
</gene>
<evidence type="ECO:0000313" key="1">
    <source>
        <dbReference type="EMBL" id="SHF49576.1"/>
    </source>
</evidence>
<proteinExistence type="predicted"/>
<dbReference type="EMBL" id="FQVD01000022">
    <property type="protein sequence ID" value="SHF49576.1"/>
    <property type="molecule type" value="Genomic_DNA"/>
</dbReference>
<dbReference type="AlphaFoldDB" id="A0A1M5C4L7"/>
<evidence type="ECO:0000313" key="2">
    <source>
        <dbReference type="Proteomes" id="UP000184436"/>
    </source>
</evidence>
<organism evidence="1 2">
    <name type="scientific">Bacteroides faecichinchillae</name>
    <dbReference type="NCBI Taxonomy" id="871325"/>
    <lineage>
        <taxon>Bacteria</taxon>
        <taxon>Pseudomonadati</taxon>
        <taxon>Bacteroidota</taxon>
        <taxon>Bacteroidia</taxon>
        <taxon>Bacteroidales</taxon>
        <taxon>Bacteroidaceae</taxon>
        <taxon>Bacteroides</taxon>
    </lineage>
</organism>
<reference evidence="1 2" key="1">
    <citation type="submission" date="2016-11" db="EMBL/GenBank/DDBJ databases">
        <authorList>
            <person name="Jaros S."/>
            <person name="Januszkiewicz K."/>
            <person name="Wedrychowicz H."/>
        </authorList>
    </citation>
    <scope>NUCLEOTIDE SEQUENCE [LARGE SCALE GENOMIC DNA]</scope>
    <source>
        <strain evidence="1 2">DSM 26883</strain>
    </source>
</reference>
<sequence length="144" mass="17085">MSVGCPFKEQPISSHIRVQCLLFLEDTLRNFYVPFARQVNESYSDQEKKLLARIIRLLTFRMEGQLFEPCFSCKSVRHEFISFFCAQNYFRFTLSTGCPFSITARTKCLHELVIKLRCFFVCQIDRCSVRERKILSRVKRILVH</sequence>